<keyword evidence="1" id="KW-0812">Transmembrane</keyword>
<keyword evidence="3" id="KW-1185">Reference proteome</keyword>
<reference evidence="2 3" key="1">
    <citation type="submission" date="2014-11" db="EMBL/GenBank/DDBJ databases">
        <title>Genome sequence and analysis of novel Kurthia sp.</title>
        <authorList>
            <person name="Lawson J.N."/>
            <person name="Gonzalez J.E."/>
            <person name="Rinauldi L."/>
            <person name="Xuan Z."/>
            <person name="Firman A."/>
            <person name="Shaddox L."/>
            <person name="Trudeau A."/>
            <person name="Shah S."/>
            <person name="Reiman D."/>
        </authorList>
    </citation>
    <scope>NUCLEOTIDE SEQUENCE [LARGE SCALE GENOMIC DNA]</scope>
    <source>
        <strain evidence="2 3">3B1D</strain>
    </source>
</reference>
<dbReference type="Pfam" id="PF13209">
    <property type="entry name" value="DUF4017"/>
    <property type="match status" value="1"/>
</dbReference>
<dbReference type="EMBL" id="JTFC01000041">
    <property type="protein sequence ID" value="RUS53092.1"/>
    <property type="molecule type" value="Genomic_DNA"/>
</dbReference>
<dbReference type="Proteomes" id="UP000288623">
    <property type="component" value="Unassembled WGS sequence"/>
</dbReference>
<proteinExistence type="predicted"/>
<sequence>MMKLLWIPIVLYLVALGVFITRATSRGTDEGVAAQILAGQGLALPVFFFAFLFIWFFNRRKKRQDHKNNV</sequence>
<keyword evidence="1" id="KW-1133">Transmembrane helix</keyword>
<evidence type="ECO:0000313" key="2">
    <source>
        <dbReference type="EMBL" id="RUS53092.1"/>
    </source>
</evidence>
<dbReference type="RefSeq" id="WP_126991642.1">
    <property type="nucleotide sequence ID" value="NZ_JTFC01000041.1"/>
</dbReference>
<comment type="caution">
    <text evidence="2">The sequence shown here is derived from an EMBL/GenBank/DDBJ whole genome shotgun (WGS) entry which is preliminary data.</text>
</comment>
<feature type="transmembrane region" description="Helical" evidence="1">
    <location>
        <begin position="33"/>
        <end position="57"/>
    </location>
</feature>
<protein>
    <submittedName>
        <fullName evidence="2">Uncharacterized protein</fullName>
    </submittedName>
</protein>
<organism evidence="2 3">
    <name type="scientific">Candidatus Kurthia intestinigallinarum</name>
    <dbReference type="NCBI Taxonomy" id="1562256"/>
    <lineage>
        <taxon>Bacteria</taxon>
        <taxon>Bacillati</taxon>
        <taxon>Bacillota</taxon>
        <taxon>Bacilli</taxon>
        <taxon>Bacillales</taxon>
        <taxon>Caryophanaceae</taxon>
        <taxon>Kurthia</taxon>
    </lineage>
</organism>
<dbReference type="InterPro" id="IPR025090">
    <property type="entry name" value="DUF4017"/>
</dbReference>
<evidence type="ECO:0000313" key="3">
    <source>
        <dbReference type="Proteomes" id="UP000288623"/>
    </source>
</evidence>
<dbReference type="OrthoDB" id="2456653at2"/>
<accession>A0A433RQN7</accession>
<evidence type="ECO:0000256" key="1">
    <source>
        <dbReference type="SAM" id="Phobius"/>
    </source>
</evidence>
<gene>
    <name evidence="2" type="ORF">QI30_16200</name>
</gene>
<name>A0A433RQN7_9BACL</name>
<keyword evidence="1" id="KW-0472">Membrane</keyword>
<dbReference type="AlphaFoldDB" id="A0A433RQN7"/>